<dbReference type="InterPro" id="IPR043722">
    <property type="entry name" value="DUF5663"/>
</dbReference>
<sequence length="101" mass="11483">MIAELLNINLVEELGLNSLPPEKKEALINQMSEVVENRINLEVLSILTEEEKKELDKVLNSDGDMVQFLKNKIPNFEFLVAEVIANFKKEILEMQLLTATA</sequence>
<organism evidence="1 2">
    <name type="scientific">Candidatus Nomurabacteria bacterium CG1_02_31_12</name>
    <dbReference type="NCBI Taxonomy" id="1805280"/>
    <lineage>
        <taxon>Bacteria</taxon>
        <taxon>Candidatus Nomuraibacteriota</taxon>
    </lineage>
</organism>
<proteinExistence type="predicted"/>
<dbReference type="AlphaFoldDB" id="A0A1J4V0K0"/>
<dbReference type="EMBL" id="MNVM01000022">
    <property type="protein sequence ID" value="OIO29483.1"/>
    <property type="molecule type" value="Genomic_DNA"/>
</dbReference>
<evidence type="ECO:0000313" key="1">
    <source>
        <dbReference type="EMBL" id="OIO29483.1"/>
    </source>
</evidence>
<dbReference type="Proteomes" id="UP000185769">
    <property type="component" value="Unassembled WGS sequence"/>
</dbReference>
<dbReference type="STRING" id="1805280.AUJ22_01360"/>
<evidence type="ECO:0000313" key="2">
    <source>
        <dbReference type="Proteomes" id="UP000185769"/>
    </source>
</evidence>
<gene>
    <name evidence="1" type="ORF">AUJ22_01360</name>
</gene>
<name>A0A1J4V0K0_9BACT</name>
<accession>A0A1J4V0K0</accession>
<protein>
    <submittedName>
        <fullName evidence="1">Uncharacterized protein</fullName>
    </submittedName>
</protein>
<reference evidence="1 2" key="1">
    <citation type="journal article" date="2016" name="Environ. Microbiol.">
        <title>Genomic resolution of a cold subsurface aquifer community provides metabolic insights for novel microbes adapted to high CO concentrations.</title>
        <authorList>
            <person name="Probst A.J."/>
            <person name="Castelle C.J."/>
            <person name="Singh A."/>
            <person name="Brown C.T."/>
            <person name="Anantharaman K."/>
            <person name="Sharon I."/>
            <person name="Hug L.A."/>
            <person name="Burstein D."/>
            <person name="Emerson J.B."/>
            <person name="Thomas B.C."/>
            <person name="Banfield J.F."/>
        </authorList>
    </citation>
    <scope>NUCLEOTIDE SEQUENCE [LARGE SCALE GENOMIC DNA]</scope>
    <source>
        <strain evidence="1">CG1_02_31_12</strain>
    </source>
</reference>
<comment type="caution">
    <text evidence="1">The sequence shown here is derived from an EMBL/GenBank/DDBJ whole genome shotgun (WGS) entry which is preliminary data.</text>
</comment>
<dbReference type="Pfam" id="PF18908">
    <property type="entry name" value="DUF5663"/>
    <property type="match status" value="1"/>
</dbReference>